<accession>A0A2R4WX88</accession>
<gene>
    <name evidence="2" type="ORF">DA075_34735</name>
</gene>
<evidence type="ECO:0000313" key="3">
    <source>
        <dbReference type="Proteomes" id="UP000244755"/>
    </source>
</evidence>
<proteinExistence type="predicted"/>
<dbReference type="EMBL" id="CP028845">
    <property type="protein sequence ID" value="AWB26145.1"/>
    <property type="molecule type" value="Genomic_DNA"/>
</dbReference>
<dbReference type="PANTHER" id="PTHR37844:SF2">
    <property type="entry name" value="SER_THR PROTEIN PHOSPHATASE SUPERFAMILY (AFU_ORTHOLOGUE AFUA_1G14840)"/>
    <property type="match status" value="1"/>
</dbReference>
<organism evidence="2 3">
    <name type="scientific">Methylobacterium currus</name>
    <dbReference type="NCBI Taxonomy" id="2051553"/>
    <lineage>
        <taxon>Bacteria</taxon>
        <taxon>Pseudomonadati</taxon>
        <taxon>Pseudomonadota</taxon>
        <taxon>Alphaproteobacteria</taxon>
        <taxon>Hyphomicrobiales</taxon>
        <taxon>Methylobacteriaceae</taxon>
        <taxon>Methylobacterium</taxon>
    </lineage>
</organism>
<dbReference type="Pfam" id="PF00149">
    <property type="entry name" value="Metallophos"/>
    <property type="match status" value="1"/>
</dbReference>
<keyword evidence="2" id="KW-0614">Plasmid</keyword>
<dbReference type="InterPro" id="IPR029052">
    <property type="entry name" value="Metallo-depent_PP-like"/>
</dbReference>
<dbReference type="InterPro" id="IPR004843">
    <property type="entry name" value="Calcineurin-like_PHP"/>
</dbReference>
<keyword evidence="3" id="KW-1185">Reference proteome</keyword>
<name>A0A2R4WX88_9HYPH</name>
<dbReference type="PANTHER" id="PTHR37844">
    <property type="entry name" value="SER/THR PROTEIN PHOSPHATASE SUPERFAMILY (AFU_ORTHOLOGUE AFUA_1G14840)"/>
    <property type="match status" value="1"/>
</dbReference>
<dbReference type="AlphaFoldDB" id="A0A2R4WX88"/>
<protein>
    <submittedName>
        <fullName evidence="2">Metallophosphoesterase</fullName>
    </submittedName>
</protein>
<dbReference type="Proteomes" id="UP000244755">
    <property type="component" value="Plasmid unnamed1"/>
</dbReference>
<dbReference type="SUPFAM" id="SSF56300">
    <property type="entry name" value="Metallo-dependent phosphatases"/>
    <property type="match status" value="1"/>
</dbReference>
<reference evidence="2 3" key="1">
    <citation type="submission" date="2018-04" db="EMBL/GenBank/DDBJ databases">
        <title>Methylobacterium sp. PR1016A genome.</title>
        <authorList>
            <person name="Park W."/>
        </authorList>
    </citation>
    <scope>NUCLEOTIDE SEQUENCE [LARGE SCALE GENOMIC DNA]</scope>
    <source>
        <strain evidence="2 3">PR1016A</strain>
        <plasmid evidence="2 3">unnamed1</plasmid>
    </source>
</reference>
<evidence type="ECO:0000313" key="2">
    <source>
        <dbReference type="EMBL" id="AWB26145.1"/>
    </source>
</evidence>
<feature type="domain" description="Calcineurin-like phosphoesterase" evidence="1">
    <location>
        <begin position="3"/>
        <end position="217"/>
    </location>
</feature>
<dbReference type="OrthoDB" id="356681at2"/>
<sequence>MAKLWILSDLHLETLPDPDGFRPAPPAFDVLVAAGDIQEGDPGCGFAFLRRLAGDRPVVFVMGNHEHWNGLIDEDLALAGMLAERAGITLLDGTSAVLAGCRFVGTTLWSDYRLAGYLDPRTPTGEPVEVAHEGGSHLLTIGDAAALHRRARTALAARLEEDDGALPLVVVTHHAPHPNCIHPAQRGTWNAGNSASDLSALTDAGRAALWVHGHVHHAVDLVRPGGTRILCNPAGAGFSNPAFADGLVVALG</sequence>
<geneLocation type="plasmid" evidence="2 3">
    <name>unnamed1</name>
</geneLocation>
<evidence type="ECO:0000259" key="1">
    <source>
        <dbReference type="Pfam" id="PF00149"/>
    </source>
</evidence>
<dbReference type="GO" id="GO:0016787">
    <property type="term" value="F:hydrolase activity"/>
    <property type="evidence" value="ECO:0007669"/>
    <property type="project" value="InterPro"/>
</dbReference>
<dbReference type="KEGG" id="mee:DA075_34735"/>
<dbReference type="Gene3D" id="3.60.21.10">
    <property type="match status" value="1"/>
</dbReference>